<dbReference type="PRINTS" id="PR00370">
    <property type="entry name" value="FMOXYGENASE"/>
</dbReference>
<evidence type="ECO:0000256" key="2">
    <source>
        <dbReference type="ARBA" id="ARBA00022630"/>
    </source>
</evidence>
<keyword evidence="7" id="KW-1185">Reference proteome</keyword>
<dbReference type="Gene3D" id="3.50.50.60">
    <property type="entry name" value="FAD/NAD(P)-binding domain"/>
    <property type="match status" value="2"/>
</dbReference>
<dbReference type="PANTHER" id="PTHR23023">
    <property type="entry name" value="DIMETHYLANILINE MONOOXYGENASE"/>
    <property type="match status" value="1"/>
</dbReference>
<protein>
    <submittedName>
        <fullName evidence="6">Monooxygenase</fullName>
    </submittedName>
</protein>
<keyword evidence="6" id="KW-0503">Monooxygenase</keyword>
<dbReference type="GO" id="GO:0050661">
    <property type="term" value="F:NADP binding"/>
    <property type="evidence" value="ECO:0007669"/>
    <property type="project" value="InterPro"/>
</dbReference>
<dbReference type="EMBL" id="JANBOI010000592">
    <property type="protein sequence ID" value="KAJ1729556.1"/>
    <property type="molecule type" value="Genomic_DNA"/>
</dbReference>
<dbReference type="InterPro" id="IPR050346">
    <property type="entry name" value="FMO-like"/>
</dbReference>
<comment type="caution">
    <text evidence="6">The sequence shown here is derived from an EMBL/GenBank/DDBJ whole genome shotgun (WGS) entry which is preliminary data.</text>
</comment>
<gene>
    <name evidence="6" type="primary">FMO1_1</name>
    <name evidence="6" type="ORF">LPJ61_003465</name>
</gene>
<evidence type="ECO:0000313" key="6">
    <source>
        <dbReference type="EMBL" id="KAJ1729556.1"/>
    </source>
</evidence>
<dbReference type="AlphaFoldDB" id="A0A9W7YCT6"/>
<dbReference type="SUPFAM" id="SSF51905">
    <property type="entry name" value="FAD/NAD(P)-binding domain"/>
    <property type="match status" value="1"/>
</dbReference>
<evidence type="ECO:0000256" key="4">
    <source>
        <dbReference type="ARBA" id="ARBA00022857"/>
    </source>
</evidence>
<keyword evidence="2" id="KW-0285">Flavoprotein</keyword>
<organism evidence="6 7">
    <name type="scientific">Coemansia biformis</name>
    <dbReference type="NCBI Taxonomy" id="1286918"/>
    <lineage>
        <taxon>Eukaryota</taxon>
        <taxon>Fungi</taxon>
        <taxon>Fungi incertae sedis</taxon>
        <taxon>Zoopagomycota</taxon>
        <taxon>Kickxellomycotina</taxon>
        <taxon>Kickxellomycetes</taxon>
        <taxon>Kickxellales</taxon>
        <taxon>Kickxellaceae</taxon>
        <taxon>Coemansia</taxon>
    </lineage>
</organism>
<reference evidence="6" key="1">
    <citation type="submission" date="2022-07" db="EMBL/GenBank/DDBJ databases">
        <title>Phylogenomic reconstructions and comparative analyses of Kickxellomycotina fungi.</title>
        <authorList>
            <person name="Reynolds N.K."/>
            <person name="Stajich J.E."/>
            <person name="Barry K."/>
            <person name="Grigoriev I.V."/>
            <person name="Crous P."/>
            <person name="Smith M.E."/>
        </authorList>
    </citation>
    <scope>NUCLEOTIDE SEQUENCE</scope>
    <source>
        <strain evidence="6">BCRC 34381</strain>
    </source>
</reference>
<dbReference type="GO" id="GO:0004499">
    <property type="term" value="F:N,N-dimethylaniline monooxygenase activity"/>
    <property type="evidence" value="ECO:0007669"/>
    <property type="project" value="InterPro"/>
</dbReference>
<sequence length="494" mass="54489">MTKREGAAITVDGTDGGSTRLVARRIGIIGAGPAGLAAARMFMDENTRARSAASSDAPSLPFQSVTVFDRNSSIGGVWNYTQEARCHYNVPQASPERAVAQGFDERCTVTGSLPTPMYDVLHANLTKDVMQFADFPFPSSAPDFPARRHVLEYIRDYADANVLVHEKQPEFSLHLDTEVVDLAYSVDEAQWMCKVRHLGDGSPPEMSEYFFDAILVCVGQCSHPFIPDIPGLGELSAQAPGRVIHAKEYRRAADFAGRSVLVIGGSASASDISRQLSYTASAVHVSTKEIHKDAVYFTPTIGNGCNPSTPFHLHPPIARFAEDMVVFEDGTSIATPEVIIFATGYLALYPFIRQVQPLPPFDPRPFSNLDGANDLYKHMVYAPNPLLAVISLPTKTVPFSLSEYQAMYLAQVYQGNIRLPPIAQMLDMWQEVLKKPHPYLLGMDQIPYRNAIVDEIAAAASKGLTRPPRFGHVPEYWADLGEYTLTRRLERFGY</sequence>
<dbReference type="InterPro" id="IPR036188">
    <property type="entry name" value="FAD/NAD-bd_sf"/>
</dbReference>
<name>A0A9W7YCT6_9FUNG</name>
<keyword evidence="4" id="KW-0521">NADP</keyword>
<dbReference type="PIRSF" id="PIRSF000332">
    <property type="entry name" value="FMO"/>
    <property type="match status" value="1"/>
</dbReference>
<accession>A0A9W7YCT6</accession>
<evidence type="ECO:0000256" key="5">
    <source>
        <dbReference type="ARBA" id="ARBA00023002"/>
    </source>
</evidence>
<dbReference type="GO" id="GO:0050660">
    <property type="term" value="F:flavin adenine dinucleotide binding"/>
    <property type="evidence" value="ECO:0007669"/>
    <property type="project" value="InterPro"/>
</dbReference>
<evidence type="ECO:0000256" key="3">
    <source>
        <dbReference type="ARBA" id="ARBA00022827"/>
    </source>
</evidence>
<proteinExistence type="inferred from homology"/>
<evidence type="ECO:0000313" key="7">
    <source>
        <dbReference type="Proteomes" id="UP001143981"/>
    </source>
</evidence>
<dbReference type="InterPro" id="IPR000960">
    <property type="entry name" value="Flavin_mOase"/>
</dbReference>
<evidence type="ECO:0000256" key="1">
    <source>
        <dbReference type="ARBA" id="ARBA00009183"/>
    </source>
</evidence>
<dbReference type="OrthoDB" id="66881at2759"/>
<keyword evidence="3" id="KW-0274">FAD</keyword>
<dbReference type="InterPro" id="IPR020946">
    <property type="entry name" value="Flavin_mOase-like"/>
</dbReference>
<comment type="similarity">
    <text evidence="1">Belongs to the FMO family.</text>
</comment>
<dbReference type="Proteomes" id="UP001143981">
    <property type="component" value="Unassembled WGS sequence"/>
</dbReference>
<keyword evidence="5" id="KW-0560">Oxidoreductase</keyword>
<dbReference type="Pfam" id="PF00743">
    <property type="entry name" value="FMO-like"/>
    <property type="match status" value="2"/>
</dbReference>